<name>A0ABZ2R4H5_9MICC</name>
<dbReference type="Proteomes" id="UP001623384">
    <property type="component" value="Chromosome"/>
</dbReference>
<reference evidence="1 2" key="1">
    <citation type="submission" date="2024-03" db="EMBL/GenBank/DDBJ databases">
        <title>Rhodococcus navarretei sp. nov. and Pseudarthrobacter quantumdoti sp. nov., two new species with the ability to biosynthesize Quantum Dots isolated from soil samples at Union Glacier, Antarctica.</title>
        <authorList>
            <person name="Vargas M."/>
        </authorList>
    </citation>
    <scope>NUCLEOTIDE SEQUENCE [LARGE SCALE GENOMIC DNA]</scope>
    <source>
        <strain evidence="1 2">RC-2-3</strain>
    </source>
</reference>
<protein>
    <recommendedName>
        <fullName evidence="3">Asp/Glu/Hydantoin racemase</fullName>
    </recommendedName>
</protein>
<sequence>MTDHGTDPAGKVGFLNTAAVHVATFETLSRTHLPSGSTVHRLDPEALELARQDGAAERVRAVVAAHLAELRDAGCGIVLCTCSTLGEVAEDLSGDGLAVIRIDRPMLRRAVTLGPRIGVLVALTSTIEPTTGVLAEGPRRRKLT</sequence>
<gene>
    <name evidence="1" type="ORF">WHH00_13755</name>
</gene>
<dbReference type="EMBL" id="CP148033">
    <property type="protein sequence ID" value="WXK92140.1"/>
    <property type="molecule type" value="Genomic_DNA"/>
</dbReference>
<evidence type="ECO:0000313" key="2">
    <source>
        <dbReference type="Proteomes" id="UP001623384"/>
    </source>
</evidence>
<keyword evidence="2" id="KW-1185">Reference proteome</keyword>
<proteinExistence type="predicted"/>
<evidence type="ECO:0008006" key="3">
    <source>
        <dbReference type="Google" id="ProtNLM"/>
    </source>
</evidence>
<dbReference type="RefSeq" id="WP_406633607.1">
    <property type="nucleotide sequence ID" value="NZ_CP148033.1"/>
</dbReference>
<organism evidence="1 2">
    <name type="scientific">Pseudarthrobacter quantipunctorum</name>
    <dbReference type="NCBI Taxonomy" id="3128980"/>
    <lineage>
        <taxon>Bacteria</taxon>
        <taxon>Bacillati</taxon>
        <taxon>Actinomycetota</taxon>
        <taxon>Actinomycetes</taxon>
        <taxon>Micrococcales</taxon>
        <taxon>Micrococcaceae</taxon>
        <taxon>Pseudarthrobacter</taxon>
    </lineage>
</organism>
<evidence type="ECO:0000313" key="1">
    <source>
        <dbReference type="EMBL" id="WXK92140.1"/>
    </source>
</evidence>
<accession>A0ABZ2R4H5</accession>